<dbReference type="Proteomes" id="UP000697998">
    <property type="component" value="Unassembled WGS sequence"/>
</dbReference>
<accession>A0A935Q137</accession>
<protein>
    <recommendedName>
        <fullName evidence="3">DUF104 domain-containing protein</fullName>
    </recommendedName>
</protein>
<evidence type="ECO:0008006" key="3">
    <source>
        <dbReference type="Google" id="ProtNLM"/>
    </source>
</evidence>
<gene>
    <name evidence="1" type="ORF">IPJ27_21420</name>
</gene>
<comment type="caution">
    <text evidence="1">The sequence shown here is derived from an EMBL/GenBank/DDBJ whole genome shotgun (WGS) entry which is preliminary data.</text>
</comment>
<proteinExistence type="predicted"/>
<dbReference type="EMBL" id="JADJMH010000034">
    <property type="protein sequence ID" value="MBK7677095.1"/>
    <property type="molecule type" value="Genomic_DNA"/>
</dbReference>
<evidence type="ECO:0000313" key="2">
    <source>
        <dbReference type="Proteomes" id="UP000697998"/>
    </source>
</evidence>
<evidence type="ECO:0000313" key="1">
    <source>
        <dbReference type="EMBL" id="MBK7677095.1"/>
    </source>
</evidence>
<sequence>MIQTVEAVIDPQGNVRLLEPVHVRASRRVLVTILDDEPAVASETTLLSEAALAIDWNRPEEETAWSHLQPERLS</sequence>
<name>A0A935Q137_9PROT</name>
<dbReference type="AlphaFoldDB" id="A0A935Q137"/>
<organism evidence="1 2">
    <name type="scientific">Candidatus Accumulibacter proximus</name>
    <dbReference type="NCBI Taxonomy" id="2954385"/>
    <lineage>
        <taxon>Bacteria</taxon>
        <taxon>Pseudomonadati</taxon>
        <taxon>Pseudomonadota</taxon>
        <taxon>Betaproteobacteria</taxon>
        <taxon>Candidatus Accumulibacter</taxon>
    </lineage>
</organism>
<reference evidence="1 2" key="1">
    <citation type="submission" date="2020-10" db="EMBL/GenBank/DDBJ databases">
        <title>Connecting structure to function with the recovery of over 1000 high-quality activated sludge metagenome-assembled genomes encoding full-length rRNA genes using long-read sequencing.</title>
        <authorList>
            <person name="Singleton C.M."/>
            <person name="Petriglieri F."/>
            <person name="Kristensen J.M."/>
            <person name="Kirkegaard R.H."/>
            <person name="Michaelsen T.Y."/>
            <person name="Andersen M.H."/>
            <person name="Karst S.M."/>
            <person name="Dueholm M.S."/>
            <person name="Nielsen P.H."/>
            <person name="Albertsen M."/>
        </authorList>
    </citation>
    <scope>NUCLEOTIDE SEQUENCE [LARGE SCALE GENOMIC DNA]</scope>
    <source>
        <strain evidence="1">EsbW_18-Q3-R4-48_BATAC.285</strain>
    </source>
</reference>